<proteinExistence type="predicted"/>
<dbReference type="EMBL" id="ACOM01000005">
    <property type="protein sequence ID" value="EEP54274.1"/>
    <property type="molecule type" value="Genomic_DNA"/>
</dbReference>
<organism evidence="1 2">
    <name type="scientific">Clostridium butyricum E4 str. BoNT E BL5262</name>
    <dbReference type="NCBI Taxonomy" id="632245"/>
    <lineage>
        <taxon>Bacteria</taxon>
        <taxon>Bacillati</taxon>
        <taxon>Bacillota</taxon>
        <taxon>Clostridia</taxon>
        <taxon>Eubacteriales</taxon>
        <taxon>Clostridiaceae</taxon>
        <taxon>Clostridium</taxon>
    </lineage>
</organism>
<gene>
    <name evidence="1" type="ORF">CLP_1600</name>
</gene>
<dbReference type="Proteomes" id="UP000003081">
    <property type="component" value="Unassembled WGS sequence"/>
</dbReference>
<dbReference type="RefSeq" id="WP_003406265.1">
    <property type="nucleotide sequence ID" value="NZ_ACOM01000005.1"/>
</dbReference>
<comment type="caution">
    <text evidence="1">The sequence shown here is derived from an EMBL/GenBank/DDBJ whole genome shotgun (WGS) entry which is preliminary data.</text>
</comment>
<evidence type="ECO:0000313" key="2">
    <source>
        <dbReference type="Proteomes" id="UP000003081"/>
    </source>
</evidence>
<protein>
    <submittedName>
        <fullName evidence="1">Uncharacterized protein</fullName>
    </submittedName>
</protein>
<name>C4ILG6_CLOBU</name>
<keyword evidence="2" id="KW-1185">Reference proteome</keyword>
<reference evidence="1 2" key="1">
    <citation type="submission" date="2009-08" db="EMBL/GenBank/DDBJ databases">
        <authorList>
            <person name="Shrivastava S."/>
            <person name="Brinkac L.B."/>
            <person name="Brown J.L."/>
            <person name="Bruce D.B."/>
            <person name="Detter C."/>
            <person name="Green L.D."/>
            <person name="Munk C.A."/>
            <person name="Rogers Y.C."/>
            <person name="Tapia R."/>
            <person name="Sims D.R."/>
            <person name="Smith L.A."/>
            <person name="Smith T.J."/>
            <person name="Sutton G."/>
            <person name="Brettin T."/>
        </authorList>
    </citation>
    <scope>NUCLEOTIDE SEQUENCE [LARGE SCALE GENOMIC DNA]</scope>
    <source>
        <strain evidence="2">E4 str. BoNT E BL5262</strain>
    </source>
</reference>
<sequence length="48" mass="5781">MGENNKCTSCEETKKKLILKKYKDILKFIDEEELVNMYIREKKTRANI</sequence>
<accession>C4ILG6</accession>
<evidence type="ECO:0000313" key="1">
    <source>
        <dbReference type="EMBL" id="EEP54274.1"/>
    </source>
</evidence>
<dbReference type="AlphaFoldDB" id="C4ILG6"/>
<dbReference type="HOGENOM" id="CLU_3151185_0_0_9"/>